<organism evidence="3 4">
    <name type="scientific">Mycolicibacterium hassiacum (strain DSM 44199 / CIP 105218 / JCM 12690 / 3849)</name>
    <name type="common">Mycobacterium hassiacum</name>
    <dbReference type="NCBI Taxonomy" id="1122247"/>
    <lineage>
        <taxon>Bacteria</taxon>
        <taxon>Bacillati</taxon>
        <taxon>Actinomycetota</taxon>
        <taxon>Actinomycetes</taxon>
        <taxon>Mycobacteriales</taxon>
        <taxon>Mycobacteriaceae</taxon>
        <taxon>Mycolicibacterium</taxon>
    </lineage>
</organism>
<feature type="domain" description="DUF7373" evidence="1">
    <location>
        <begin position="56"/>
        <end position="253"/>
    </location>
</feature>
<dbReference type="Proteomes" id="UP000006265">
    <property type="component" value="Unassembled WGS sequence"/>
</dbReference>
<dbReference type="AlphaFoldDB" id="K5BL33"/>
<dbReference type="EMBL" id="AMRA01000003">
    <property type="protein sequence ID" value="EKF25914.1"/>
    <property type="molecule type" value="Genomic_DNA"/>
</dbReference>
<dbReference type="Pfam" id="PF24088">
    <property type="entry name" value="DUF7373"/>
    <property type="match status" value="1"/>
</dbReference>
<evidence type="ECO:0000313" key="3">
    <source>
        <dbReference type="EMBL" id="EKF25914.1"/>
    </source>
</evidence>
<gene>
    <name evidence="3" type="ORF">C731_0064</name>
</gene>
<dbReference type="Pfam" id="PF24092">
    <property type="entry name" value="DUF7373_C"/>
    <property type="match status" value="1"/>
</dbReference>
<dbReference type="eggNOG" id="ENOG5030PKF">
    <property type="taxonomic scope" value="Bacteria"/>
</dbReference>
<reference evidence="3 4" key="1">
    <citation type="journal article" date="2012" name="J. Bacteriol.">
        <title>Genome sequence of Mycobacterium hassiacum DSM 44199, a rare source of heat-stable mycobacterial proteins.</title>
        <authorList>
            <person name="Tiago I."/>
            <person name="Maranha A."/>
            <person name="Mendes V."/>
            <person name="Alarico S."/>
            <person name="Moynihan P.J."/>
            <person name="Clarke A.J."/>
            <person name="Macedo-Ribeiro S."/>
            <person name="Pereira P.J."/>
            <person name="Empadinhas N."/>
        </authorList>
    </citation>
    <scope>NUCLEOTIDE SEQUENCE [LARGE SCALE GENOMIC DNA]</scope>
    <source>
        <strain evidence="4">DSM 44199 / CIP 105218 / JCM 12690 / 3849</strain>
    </source>
</reference>
<sequence length="393" mass="42184">MRHVITALLLTLLLAGCTSVVEGTARKPAGEPALPAIDFDKLDVGRFPTEPRPPLGVAGDPRKGVLIEAQRMADHVLGPWEIEPKLTKWYAFGAMALPAAEALSLIAPGPFAATAARHNFVNGFASARTDEGRTRLLNSVLRFIDDASAAAAAEDLAKTALGQRGTEGPGEKVSIPDQPDTQAVVYTSDDEDGKRWKSVRAFTAHGPYVFMQLAQTTDDTDAATALIGKAVAAQRPEIDRFRATDPSEFAEISVDPDGLLARTIPAEKPNLTFTANAVFGRRGALHFQNDPVRSSTLFSDTGTDVVTMGATTVYRTRDAAGAKAVVADFDAEVESMSQPANQVRNMPDSRCRRMSDTEFYCLAPADRYAIEVHAPTLLQAQQLAAAQYVMLLS</sequence>
<dbReference type="OrthoDB" id="4569937at2"/>
<dbReference type="PROSITE" id="PS51257">
    <property type="entry name" value="PROKAR_LIPOPROTEIN"/>
    <property type="match status" value="1"/>
</dbReference>
<dbReference type="InterPro" id="IPR056463">
    <property type="entry name" value="DUF7373_C"/>
</dbReference>
<name>K5BL33_MYCHD</name>
<dbReference type="PATRIC" id="fig|1122247.3.peg.59"/>
<protein>
    <submittedName>
        <fullName evidence="3">Uncharacterized protein</fullName>
    </submittedName>
</protein>
<evidence type="ECO:0000259" key="2">
    <source>
        <dbReference type="Pfam" id="PF24092"/>
    </source>
</evidence>
<comment type="caution">
    <text evidence="3">The sequence shown here is derived from an EMBL/GenBank/DDBJ whole genome shotgun (WGS) entry which is preliminary data.</text>
</comment>
<evidence type="ECO:0000313" key="4">
    <source>
        <dbReference type="Proteomes" id="UP000006265"/>
    </source>
</evidence>
<feature type="domain" description="DUF7373" evidence="2">
    <location>
        <begin position="259"/>
        <end position="391"/>
    </location>
</feature>
<dbReference type="STRING" id="1122247.GCA_000379865_00732"/>
<dbReference type="InterPro" id="IPR055797">
    <property type="entry name" value="DUF7373"/>
</dbReference>
<accession>K5BL33</accession>
<evidence type="ECO:0000259" key="1">
    <source>
        <dbReference type="Pfam" id="PF24088"/>
    </source>
</evidence>
<proteinExistence type="predicted"/>
<keyword evidence="4" id="KW-1185">Reference proteome</keyword>
<dbReference type="RefSeq" id="WP_005623179.1">
    <property type="nucleotide sequence ID" value="NZ_AMRA01000003.1"/>
</dbReference>